<name>A0A0S4TND8_RALSL</name>
<dbReference type="CDD" id="cd00093">
    <property type="entry name" value="HTH_XRE"/>
    <property type="match status" value="1"/>
</dbReference>
<dbReference type="EMBL" id="LN899819">
    <property type="protein sequence ID" value="CUV11576.1"/>
    <property type="molecule type" value="Genomic_DNA"/>
</dbReference>
<dbReference type="PROSITE" id="PS50943">
    <property type="entry name" value="HTH_CROC1"/>
    <property type="match status" value="1"/>
</dbReference>
<gene>
    <name evidence="2" type="ORF">RUN39_v1_170041</name>
</gene>
<dbReference type="InterPro" id="IPR010982">
    <property type="entry name" value="Lambda_DNA-bd_dom_sf"/>
</dbReference>
<organism evidence="2">
    <name type="scientific">Ralstonia solanacearum</name>
    <name type="common">Pseudomonas solanacearum</name>
    <dbReference type="NCBI Taxonomy" id="305"/>
    <lineage>
        <taxon>Bacteria</taxon>
        <taxon>Pseudomonadati</taxon>
        <taxon>Pseudomonadota</taxon>
        <taxon>Betaproteobacteria</taxon>
        <taxon>Burkholderiales</taxon>
        <taxon>Burkholderiaceae</taxon>
        <taxon>Ralstonia</taxon>
        <taxon>Ralstonia solanacearum species complex</taxon>
    </lineage>
</organism>
<dbReference type="Gene3D" id="1.10.260.40">
    <property type="entry name" value="lambda repressor-like DNA-binding domains"/>
    <property type="match status" value="1"/>
</dbReference>
<proteinExistence type="predicted"/>
<dbReference type="SUPFAM" id="SSF47413">
    <property type="entry name" value="lambda repressor-like DNA-binding domains"/>
    <property type="match status" value="1"/>
</dbReference>
<dbReference type="AlphaFoldDB" id="A0A0S4TND8"/>
<dbReference type="GO" id="GO:0003677">
    <property type="term" value="F:DNA binding"/>
    <property type="evidence" value="ECO:0007669"/>
    <property type="project" value="InterPro"/>
</dbReference>
<feature type="domain" description="HTH cro/C1-type" evidence="1">
    <location>
        <begin position="58"/>
        <end position="111"/>
    </location>
</feature>
<protein>
    <recommendedName>
        <fullName evidence="1">HTH cro/C1-type domain-containing protein</fullName>
    </recommendedName>
</protein>
<dbReference type="InterPro" id="IPR001387">
    <property type="entry name" value="Cro/C1-type_HTH"/>
</dbReference>
<reference evidence="2" key="1">
    <citation type="submission" date="2015-10" db="EMBL/GenBank/DDBJ databases">
        <authorList>
            <person name="Gilbert D.G."/>
        </authorList>
    </citation>
    <scope>NUCLEOTIDE SEQUENCE</scope>
    <source>
        <strain evidence="2">Phyl III-seqv23</strain>
    </source>
</reference>
<evidence type="ECO:0000259" key="1">
    <source>
        <dbReference type="PROSITE" id="PS50943"/>
    </source>
</evidence>
<sequence>MQGQVQVLLVQFDAKARVEGAPAFVVIPYAEYIAGRMEDRSLIPHAVIERTVEGATPVRAWREHLGLTQAEVAGRPGISQPAYAQQESSDRLRKASRGRIAAALGILPAQLDF</sequence>
<evidence type="ECO:0000313" key="2">
    <source>
        <dbReference type="EMBL" id="CUV11576.1"/>
    </source>
</evidence>
<accession>A0A0S4TND8</accession>